<dbReference type="EMBL" id="BMGC01000039">
    <property type="protein sequence ID" value="GGB44468.1"/>
    <property type="molecule type" value="Genomic_DNA"/>
</dbReference>
<dbReference type="SUPFAM" id="SSF54909">
    <property type="entry name" value="Dimeric alpha+beta barrel"/>
    <property type="match status" value="1"/>
</dbReference>
<evidence type="ECO:0000313" key="2">
    <source>
        <dbReference type="EMBL" id="GGB44468.1"/>
    </source>
</evidence>
<dbReference type="PANTHER" id="PTHR40260:SF2">
    <property type="entry name" value="BLR8190 PROTEIN"/>
    <property type="match status" value="1"/>
</dbReference>
<feature type="domain" description="EthD" evidence="1">
    <location>
        <begin position="11"/>
        <end position="88"/>
    </location>
</feature>
<dbReference type="InterPro" id="IPR011008">
    <property type="entry name" value="Dimeric_a/b-barrel"/>
</dbReference>
<dbReference type="PANTHER" id="PTHR40260">
    <property type="entry name" value="BLR8190 PROTEIN"/>
    <property type="match status" value="1"/>
</dbReference>
<proteinExistence type="predicted"/>
<evidence type="ECO:0000313" key="3">
    <source>
        <dbReference type="Proteomes" id="UP000621454"/>
    </source>
</evidence>
<reference evidence="2" key="1">
    <citation type="journal article" date="2014" name="Int. J. Syst. Evol. Microbiol.">
        <title>Complete genome sequence of Corynebacterium casei LMG S-19264T (=DSM 44701T), isolated from a smear-ripened cheese.</title>
        <authorList>
            <consortium name="US DOE Joint Genome Institute (JGI-PGF)"/>
            <person name="Walter F."/>
            <person name="Albersmeier A."/>
            <person name="Kalinowski J."/>
            <person name="Ruckert C."/>
        </authorList>
    </citation>
    <scope>NUCLEOTIDE SEQUENCE</scope>
    <source>
        <strain evidence="2">CGMCC 1.12827</strain>
    </source>
</reference>
<dbReference type="AlphaFoldDB" id="A0A916THK3"/>
<comment type="caution">
    <text evidence="2">The sequence shown here is derived from an EMBL/GenBank/DDBJ whole genome shotgun (WGS) entry which is preliminary data.</text>
</comment>
<gene>
    <name evidence="2" type="ORF">GCM10011489_34890</name>
</gene>
<dbReference type="Proteomes" id="UP000621454">
    <property type="component" value="Unassembled WGS sequence"/>
</dbReference>
<evidence type="ECO:0000259" key="1">
    <source>
        <dbReference type="Pfam" id="PF07110"/>
    </source>
</evidence>
<dbReference type="InterPro" id="IPR009799">
    <property type="entry name" value="EthD_dom"/>
</dbReference>
<protein>
    <submittedName>
        <fullName evidence="2">Ethyl tert-butyl ether degradation protein EthD</fullName>
    </submittedName>
</protein>
<keyword evidence="3" id="KW-1185">Reference proteome</keyword>
<dbReference type="RefSeq" id="WP_188588206.1">
    <property type="nucleotide sequence ID" value="NZ_BMGC01000039.1"/>
</dbReference>
<dbReference type="Gene3D" id="3.30.70.100">
    <property type="match status" value="1"/>
</dbReference>
<sequence length="103" mass="10935">MKSVVVLYGEPTNREEFDAHYVSTHVPLASKLPGLKEYTYGRCADASGAPAPYYYLARLVFDTAQKRTEALGSPEMAAAGADVATFASGGATILLVDDEFAGL</sequence>
<accession>A0A916THK3</accession>
<reference evidence="2" key="2">
    <citation type="submission" date="2020-09" db="EMBL/GenBank/DDBJ databases">
        <authorList>
            <person name="Sun Q."/>
            <person name="Zhou Y."/>
        </authorList>
    </citation>
    <scope>NUCLEOTIDE SEQUENCE</scope>
    <source>
        <strain evidence="2">CGMCC 1.12827</strain>
    </source>
</reference>
<organism evidence="2 3">
    <name type="scientific">Gordonia jinhuaensis</name>
    <dbReference type="NCBI Taxonomy" id="1517702"/>
    <lineage>
        <taxon>Bacteria</taxon>
        <taxon>Bacillati</taxon>
        <taxon>Actinomycetota</taxon>
        <taxon>Actinomycetes</taxon>
        <taxon>Mycobacteriales</taxon>
        <taxon>Gordoniaceae</taxon>
        <taxon>Gordonia</taxon>
    </lineage>
</organism>
<dbReference type="NCBIfam" id="TIGR02118">
    <property type="entry name" value="EthD family reductase"/>
    <property type="match status" value="1"/>
</dbReference>
<name>A0A916THK3_9ACTN</name>
<dbReference type="GO" id="GO:0016491">
    <property type="term" value="F:oxidoreductase activity"/>
    <property type="evidence" value="ECO:0007669"/>
    <property type="project" value="InterPro"/>
</dbReference>
<dbReference type="Pfam" id="PF07110">
    <property type="entry name" value="EthD"/>
    <property type="match status" value="1"/>
</dbReference>